<feature type="region of interest" description="Disordered" evidence="1">
    <location>
        <begin position="83"/>
        <end position="111"/>
    </location>
</feature>
<dbReference type="AlphaFoldDB" id="A0A511ZCF0"/>
<feature type="compositionally biased region" description="Basic and acidic residues" evidence="1">
    <location>
        <begin position="8"/>
        <end position="18"/>
    </location>
</feature>
<comment type="caution">
    <text evidence="2">The sequence shown here is derived from an EMBL/GenBank/DDBJ whole genome shotgun (WGS) entry which is preliminary data.</text>
</comment>
<dbReference type="EMBL" id="BJYL01000060">
    <property type="protein sequence ID" value="GEN85127.1"/>
    <property type="molecule type" value="Genomic_DNA"/>
</dbReference>
<protein>
    <submittedName>
        <fullName evidence="2">Uncharacterized protein</fullName>
    </submittedName>
</protein>
<evidence type="ECO:0000313" key="3">
    <source>
        <dbReference type="Proteomes" id="UP000321901"/>
    </source>
</evidence>
<dbReference type="OrthoDB" id="2439119at2"/>
<sequence length="111" mass="12679">MTIVDGKYPNKKDLEPKILHPGKGVGPTHELPLADPADSNFTNEFRKNAQDRTGIEDPSAYNENKPLVNEFQVMDNDVLLRGQPEDAREFNSMTREKWNSQKRNDKPIDLT</sequence>
<feature type="region of interest" description="Disordered" evidence="1">
    <location>
        <begin position="1"/>
        <end position="41"/>
    </location>
</feature>
<accession>A0A511ZCF0</accession>
<name>A0A511ZCF0_9BACL</name>
<evidence type="ECO:0000313" key="2">
    <source>
        <dbReference type="EMBL" id="GEN85127.1"/>
    </source>
</evidence>
<reference evidence="2 3" key="1">
    <citation type="submission" date="2019-07" db="EMBL/GenBank/DDBJ databases">
        <title>Whole genome shotgun sequence of Sporosarcina luteola NBRC 105378.</title>
        <authorList>
            <person name="Hosoyama A."/>
            <person name="Uohara A."/>
            <person name="Ohji S."/>
            <person name="Ichikawa N."/>
        </authorList>
    </citation>
    <scope>NUCLEOTIDE SEQUENCE [LARGE SCALE GENOMIC DNA]</scope>
    <source>
        <strain evidence="2 3">NBRC 105378</strain>
    </source>
</reference>
<keyword evidence="3" id="KW-1185">Reference proteome</keyword>
<organism evidence="2 3">
    <name type="scientific">Sporosarcina luteola</name>
    <dbReference type="NCBI Taxonomy" id="582850"/>
    <lineage>
        <taxon>Bacteria</taxon>
        <taxon>Bacillati</taxon>
        <taxon>Bacillota</taxon>
        <taxon>Bacilli</taxon>
        <taxon>Bacillales</taxon>
        <taxon>Caryophanaceae</taxon>
        <taxon>Sporosarcina</taxon>
    </lineage>
</organism>
<gene>
    <name evidence="2" type="ORF">SLU01_34390</name>
</gene>
<proteinExistence type="predicted"/>
<dbReference type="RefSeq" id="WP_147060623.1">
    <property type="nucleotide sequence ID" value="NZ_BJYL01000060.1"/>
</dbReference>
<dbReference type="Proteomes" id="UP000321901">
    <property type="component" value="Unassembled WGS sequence"/>
</dbReference>
<evidence type="ECO:0000256" key="1">
    <source>
        <dbReference type="SAM" id="MobiDB-lite"/>
    </source>
</evidence>